<reference evidence="1 2" key="1">
    <citation type="journal article" date="2022" name="Hortic Res">
        <title>A haplotype resolved chromosomal level avocado genome allows analysis of novel avocado genes.</title>
        <authorList>
            <person name="Nath O."/>
            <person name="Fletcher S.J."/>
            <person name="Hayward A."/>
            <person name="Shaw L.M."/>
            <person name="Masouleh A.K."/>
            <person name="Furtado A."/>
            <person name="Henry R.J."/>
            <person name="Mitter N."/>
        </authorList>
    </citation>
    <scope>NUCLEOTIDE SEQUENCE [LARGE SCALE GENOMIC DNA]</scope>
    <source>
        <strain evidence="2">cv. Hass</strain>
    </source>
</reference>
<dbReference type="EMBL" id="CM056817">
    <property type="protein sequence ID" value="KAJ8619333.1"/>
    <property type="molecule type" value="Genomic_DNA"/>
</dbReference>
<organism evidence="1 2">
    <name type="scientific">Persea americana</name>
    <name type="common">Avocado</name>
    <dbReference type="NCBI Taxonomy" id="3435"/>
    <lineage>
        <taxon>Eukaryota</taxon>
        <taxon>Viridiplantae</taxon>
        <taxon>Streptophyta</taxon>
        <taxon>Embryophyta</taxon>
        <taxon>Tracheophyta</taxon>
        <taxon>Spermatophyta</taxon>
        <taxon>Magnoliopsida</taxon>
        <taxon>Magnoliidae</taxon>
        <taxon>Laurales</taxon>
        <taxon>Lauraceae</taxon>
        <taxon>Persea</taxon>
    </lineage>
</organism>
<gene>
    <name evidence="1" type="ORF">MRB53_027862</name>
</gene>
<dbReference type="Proteomes" id="UP001234297">
    <property type="component" value="Chromosome 9"/>
</dbReference>
<comment type="caution">
    <text evidence="1">The sequence shown here is derived from an EMBL/GenBank/DDBJ whole genome shotgun (WGS) entry which is preliminary data.</text>
</comment>
<proteinExistence type="predicted"/>
<evidence type="ECO:0000313" key="1">
    <source>
        <dbReference type="EMBL" id="KAJ8619333.1"/>
    </source>
</evidence>
<name>A0ACC2KEI8_PERAE</name>
<protein>
    <submittedName>
        <fullName evidence="1">Uncharacterized protein</fullName>
    </submittedName>
</protein>
<evidence type="ECO:0000313" key="2">
    <source>
        <dbReference type="Proteomes" id="UP001234297"/>
    </source>
</evidence>
<sequence>MEIAWGGRVDEEARWKAVGTRGLGRPGGTTNGETGFGQGSEIRFRDNGDRGRGTMEIAGGGKVCGGG</sequence>
<keyword evidence="2" id="KW-1185">Reference proteome</keyword>
<accession>A0ACC2KEI8</accession>